<keyword evidence="4" id="KW-1185">Reference proteome</keyword>
<keyword evidence="2" id="KW-0472">Membrane</keyword>
<reference evidence="3 4" key="1">
    <citation type="submission" date="2023-11" db="EMBL/GenBank/DDBJ databases">
        <title>Lentzea sokolovensis, sp. nov., Lentzea kristufkii, sp. nov., and Lentzea miocenensis, sp. nov., rare actinobacteria from Sokolov Coal Basin, Miocene lacustrine sediment, Czech Republic.</title>
        <authorList>
            <person name="Lara A."/>
            <person name="Kotroba L."/>
            <person name="Nouioui I."/>
            <person name="Neumann-Schaal M."/>
            <person name="Mast Y."/>
            <person name="Chronakova A."/>
        </authorList>
    </citation>
    <scope>NUCLEOTIDE SEQUENCE [LARGE SCALE GENOMIC DNA]</scope>
    <source>
        <strain evidence="3 4">BCCO 10_0061</strain>
    </source>
</reference>
<evidence type="ECO:0000256" key="2">
    <source>
        <dbReference type="SAM" id="Phobius"/>
    </source>
</evidence>
<feature type="transmembrane region" description="Helical" evidence="2">
    <location>
        <begin position="35"/>
        <end position="54"/>
    </location>
</feature>
<name>A0ABU4UN10_9PSEU</name>
<dbReference type="Proteomes" id="UP001285352">
    <property type="component" value="Unassembled WGS sequence"/>
</dbReference>
<feature type="region of interest" description="Disordered" evidence="1">
    <location>
        <begin position="64"/>
        <end position="83"/>
    </location>
</feature>
<comment type="caution">
    <text evidence="3">The sequence shown here is derived from an EMBL/GenBank/DDBJ whole genome shotgun (WGS) entry which is preliminary data.</text>
</comment>
<protein>
    <submittedName>
        <fullName evidence="3">Uncharacterized protein</fullName>
    </submittedName>
</protein>
<proteinExistence type="predicted"/>
<accession>A0ABU4UN10</accession>
<gene>
    <name evidence="3" type="ORF">SK854_02055</name>
</gene>
<evidence type="ECO:0000313" key="4">
    <source>
        <dbReference type="Proteomes" id="UP001285352"/>
    </source>
</evidence>
<evidence type="ECO:0000313" key="3">
    <source>
        <dbReference type="EMBL" id="MDX8140878.1"/>
    </source>
</evidence>
<dbReference type="RefSeq" id="WP_319973217.1">
    <property type="nucleotide sequence ID" value="NZ_JAXAVU010000001.1"/>
</dbReference>
<sequence length="110" mass="10903">MTVARVVLTLTCVAAAGLAGWFAVARWEDANRVATATSAVFAVAAVGVAVWVALRTPGTSVRVKDTGRATSTGSGTANTGVMGPVQGNVVVERTGEATSGGAANSGVRLD</sequence>
<evidence type="ECO:0000256" key="1">
    <source>
        <dbReference type="SAM" id="MobiDB-lite"/>
    </source>
</evidence>
<organism evidence="3 4">
    <name type="scientific">Lentzea sokolovensis</name>
    <dbReference type="NCBI Taxonomy" id="3095429"/>
    <lineage>
        <taxon>Bacteria</taxon>
        <taxon>Bacillati</taxon>
        <taxon>Actinomycetota</taxon>
        <taxon>Actinomycetes</taxon>
        <taxon>Pseudonocardiales</taxon>
        <taxon>Pseudonocardiaceae</taxon>
        <taxon>Lentzea</taxon>
    </lineage>
</organism>
<keyword evidence="2" id="KW-0812">Transmembrane</keyword>
<reference evidence="3 4" key="2">
    <citation type="submission" date="2023-11" db="EMBL/GenBank/DDBJ databases">
        <authorList>
            <person name="Lara A.C."/>
            <person name="Chronakova A."/>
        </authorList>
    </citation>
    <scope>NUCLEOTIDE SEQUENCE [LARGE SCALE GENOMIC DNA]</scope>
    <source>
        <strain evidence="3 4">BCCO 10_0061</strain>
    </source>
</reference>
<dbReference type="EMBL" id="JAXAVU010000001">
    <property type="protein sequence ID" value="MDX8140878.1"/>
    <property type="molecule type" value="Genomic_DNA"/>
</dbReference>
<keyword evidence="2" id="KW-1133">Transmembrane helix</keyword>
<feature type="compositionally biased region" description="Low complexity" evidence="1">
    <location>
        <begin position="68"/>
        <end position="80"/>
    </location>
</feature>